<reference evidence="1" key="1">
    <citation type="submission" date="2023-03" db="EMBL/GenBank/DDBJ databases">
        <title>Massive genome expansion in bonnet fungi (Mycena s.s.) driven by repeated elements and novel gene families across ecological guilds.</title>
        <authorList>
            <consortium name="Lawrence Berkeley National Laboratory"/>
            <person name="Harder C.B."/>
            <person name="Miyauchi S."/>
            <person name="Viragh M."/>
            <person name="Kuo A."/>
            <person name="Thoen E."/>
            <person name="Andreopoulos B."/>
            <person name="Lu D."/>
            <person name="Skrede I."/>
            <person name="Drula E."/>
            <person name="Henrissat B."/>
            <person name="Morin E."/>
            <person name="Kohler A."/>
            <person name="Barry K."/>
            <person name="LaButti K."/>
            <person name="Morin E."/>
            <person name="Salamov A."/>
            <person name="Lipzen A."/>
            <person name="Mereny Z."/>
            <person name="Hegedus B."/>
            <person name="Baldrian P."/>
            <person name="Stursova M."/>
            <person name="Weitz H."/>
            <person name="Taylor A."/>
            <person name="Grigoriev I.V."/>
            <person name="Nagy L.G."/>
            <person name="Martin F."/>
            <person name="Kauserud H."/>
        </authorList>
    </citation>
    <scope>NUCLEOTIDE SEQUENCE</scope>
    <source>
        <strain evidence="1">CBHHK002</strain>
    </source>
</reference>
<organism evidence="1 2">
    <name type="scientific">Mycena albidolilacea</name>
    <dbReference type="NCBI Taxonomy" id="1033008"/>
    <lineage>
        <taxon>Eukaryota</taxon>
        <taxon>Fungi</taxon>
        <taxon>Dikarya</taxon>
        <taxon>Basidiomycota</taxon>
        <taxon>Agaricomycotina</taxon>
        <taxon>Agaricomycetes</taxon>
        <taxon>Agaricomycetidae</taxon>
        <taxon>Agaricales</taxon>
        <taxon>Marasmiineae</taxon>
        <taxon>Mycenaceae</taxon>
        <taxon>Mycena</taxon>
    </lineage>
</organism>
<dbReference type="AlphaFoldDB" id="A0AAD7A080"/>
<accession>A0AAD7A080</accession>
<sequence length="374" mass="40383">MSEKSGFKAAHFFELLFSSVVIHGHNSFPLLLNRELDTRLLVWTFSIEEDDFDFKVYGDVTERAIYSHLEGFVCNSCATPVGPLPVTVALKLEVRAPTTSAGDRGSNTFDTPTATTTSNSTVATLGCNKCYRDISDGTSGNTGTSLAGGGTSPGFNTGISLNSANTALIVAFGQGAQNFLFIGTAGTGSFSVLHSADDVGERVKEPKKRLSRCYRMKSRITHQNEVVPLPRAPESHPLYGSIPWRKGTGARRRRQKCVEGGAARVGTVMDDHTNQMHANPTLCPNPTVEGKIMGFTIKMGLGESQSHILQSIPPVPPITGLRNALKFFCDRMQRIAAPMPPAQFDPILPAVRPRSPPGRSLTYQSGFAVVRNVN</sequence>
<dbReference type="EMBL" id="JARIHO010000021">
    <property type="protein sequence ID" value="KAJ7346329.1"/>
    <property type="molecule type" value="Genomic_DNA"/>
</dbReference>
<keyword evidence="2" id="KW-1185">Reference proteome</keyword>
<comment type="caution">
    <text evidence="1">The sequence shown here is derived from an EMBL/GenBank/DDBJ whole genome shotgun (WGS) entry which is preliminary data.</text>
</comment>
<protein>
    <submittedName>
        <fullName evidence="1">Uncharacterized protein</fullName>
    </submittedName>
</protein>
<gene>
    <name evidence="1" type="ORF">DFH08DRAFT_1008469</name>
</gene>
<dbReference type="Proteomes" id="UP001218218">
    <property type="component" value="Unassembled WGS sequence"/>
</dbReference>
<evidence type="ECO:0000313" key="2">
    <source>
        <dbReference type="Proteomes" id="UP001218218"/>
    </source>
</evidence>
<proteinExistence type="predicted"/>
<evidence type="ECO:0000313" key="1">
    <source>
        <dbReference type="EMBL" id="KAJ7346329.1"/>
    </source>
</evidence>
<name>A0AAD7A080_9AGAR</name>